<name>A0ACC2APG9_DIPCM</name>
<dbReference type="EMBL" id="CM055111">
    <property type="protein sequence ID" value="KAJ7519478.1"/>
    <property type="molecule type" value="Genomic_DNA"/>
</dbReference>
<evidence type="ECO:0000313" key="2">
    <source>
        <dbReference type="Proteomes" id="UP001162992"/>
    </source>
</evidence>
<evidence type="ECO:0000313" key="1">
    <source>
        <dbReference type="EMBL" id="KAJ7519478.1"/>
    </source>
</evidence>
<sequence length="101" mass="11594">MTDYRLSCDDAQASTCSKYAAASLKIQNNCFTRKNCGKPGTYFVLLLVVGDNSMCFYFVDFTLCLSTLRRSLRFWSLLLGIFEECAHCRCKNFRQAFQDVI</sequence>
<gene>
    <name evidence="1" type="ORF">O6H91_20G040400</name>
</gene>
<reference evidence="2" key="1">
    <citation type="journal article" date="2024" name="Proc. Natl. Acad. Sci. U.S.A.">
        <title>Extraordinary preservation of gene collinearity over three hundred million years revealed in homosporous lycophytes.</title>
        <authorList>
            <person name="Li C."/>
            <person name="Wickell D."/>
            <person name="Kuo L.Y."/>
            <person name="Chen X."/>
            <person name="Nie B."/>
            <person name="Liao X."/>
            <person name="Peng D."/>
            <person name="Ji J."/>
            <person name="Jenkins J."/>
            <person name="Williams M."/>
            <person name="Shu S."/>
            <person name="Plott C."/>
            <person name="Barry K."/>
            <person name="Rajasekar S."/>
            <person name="Grimwood J."/>
            <person name="Han X."/>
            <person name="Sun S."/>
            <person name="Hou Z."/>
            <person name="He W."/>
            <person name="Dai G."/>
            <person name="Sun C."/>
            <person name="Schmutz J."/>
            <person name="Leebens-Mack J.H."/>
            <person name="Li F.W."/>
            <person name="Wang L."/>
        </authorList>
    </citation>
    <scope>NUCLEOTIDE SEQUENCE [LARGE SCALE GENOMIC DNA]</scope>
    <source>
        <strain evidence="2">cv. PW_Plant_1</strain>
    </source>
</reference>
<protein>
    <submittedName>
        <fullName evidence="1">Uncharacterized protein</fullName>
    </submittedName>
</protein>
<accession>A0ACC2APG9</accession>
<dbReference type="Proteomes" id="UP001162992">
    <property type="component" value="Chromosome 20"/>
</dbReference>
<organism evidence="1 2">
    <name type="scientific">Diphasiastrum complanatum</name>
    <name type="common">Issler's clubmoss</name>
    <name type="synonym">Lycopodium complanatum</name>
    <dbReference type="NCBI Taxonomy" id="34168"/>
    <lineage>
        <taxon>Eukaryota</taxon>
        <taxon>Viridiplantae</taxon>
        <taxon>Streptophyta</taxon>
        <taxon>Embryophyta</taxon>
        <taxon>Tracheophyta</taxon>
        <taxon>Lycopodiopsida</taxon>
        <taxon>Lycopodiales</taxon>
        <taxon>Lycopodiaceae</taxon>
        <taxon>Lycopodioideae</taxon>
        <taxon>Diphasiastrum</taxon>
    </lineage>
</organism>
<proteinExistence type="predicted"/>
<keyword evidence="2" id="KW-1185">Reference proteome</keyword>
<comment type="caution">
    <text evidence="1">The sequence shown here is derived from an EMBL/GenBank/DDBJ whole genome shotgun (WGS) entry which is preliminary data.</text>
</comment>